<protein>
    <submittedName>
        <fullName evidence="1">Carboxypeptidase-like regulatory domain-containing protein</fullName>
    </submittedName>
</protein>
<organism evidence="1 2">
    <name type="scientific">Adhaeribacter radiodurans</name>
    <dbReference type="NCBI Taxonomy" id="2745197"/>
    <lineage>
        <taxon>Bacteria</taxon>
        <taxon>Pseudomonadati</taxon>
        <taxon>Bacteroidota</taxon>
        <taxon>Cytophagia</taxon>
        <taxon>Cytophagales</taxon>
        <taxon>Hymenobacteraceae</taxon>
        <taxon>Adhaeribacter</taxon>
    </lineage>
</organism>
<dbReference type="Gene3D" id="2.60.40.1120">
    <property type="entry name" value="Carboxypeptidase-like, regulatory domain"/>
    <property type="match status" value="1"/>
</dbReference>
<keyword evidence="1" id="KW-0121">Carboxypeptidase</keyword>
<evidence type="ECO:0000313" key="1">
    <source>
        <dbReference type="EMBL" id="QMU30109.1"/>
    </source>
</evidence>
<keyword evidence="1" id="KW-0378">Hydrolase</keyword>
<dbReference type="EMBL" id="CP055153">
    <property type="protein sequence ID" value="QMU30109.1"/>
    <property type="molecule type" value="Genomic_DNA"/>
</dbReference>
<dbReference type="RefSeq" id="WP_182412567.1">
    <property type="nucleotide sequence ID" value="NZ_CP055153.1"/>
</dbReference>
<accession>A0A7L7LCK9</accession>
<dbReference type="Proteomes" id="UP000514509">
    <property type="component" value="Chromosome"/>
</dbReference>
<keyword evidence="2" id="KW-1185">Reference proteome</keyword>
<keyword evidence="1" id="KW-0645">Protease</keyword>
<dbReference type="KEGG" id="add:HUW48_19670"/>
<proteinExistence type="predicted"/>
<name>A0A7L7LCK9_9BACT</name>
<evidence type="ECO:0000313" key="2">
    <source>
        <dbReference type="Proteomes" id="UP000514509"/>
    </source>
</evidence>
<dbReference type="SUPFAM" id="SSF49464">
    <property type="entry name" value="Carboxypeptidase regulatory domain-like"/>
    <property type="match status" value="1"/>
</dbReference>
<dbReference type="Pfam" id="PF13715">
    <property type="entry name" value="CarbopepD_reg_2"/>
    <property type="match status" value="1"/>
</dbReference>
<reference evidence="1 2" key="1">
    <citation type="submission" date="2020-06" db="EMBL/GenBank/DDBJ databases">
        <authorList>
            <person name="Hwang Y.J."/>
        </authorList>
    </citation>
    <scope>NUCLEOTIDE SEQUENCE [LARGE SCALE GENOMIC DNA]</scope>
    <source>
        <strain evidence="1 2">KUDC8001</strain>
    </source>
</reference>
<dbReference type="InterPro" id="IPR008969">
    <property type="entry name" value="CarboxyPept-like_regulatory"/>
</dbReference>
<gene>
    <name evidence="1" type="ORF">HUW48_19670</name>
</gene>
<dbReference type="AlphaFoldDB" id="A0A7L7LCK9"/>
<reference evidence="1 2" key="2">
    <citation type="submission" date="2020-08" db="EMBL/GenBank/DDBJ databases">
        <title>Adhaeribacter dokdonensis sp. nov., isolated from the rhizosphere of Elymus tsukushiensis, a plant native to the Dokdo Islands, Republic of Korea.</title>
        <authorList>
            <person name="Ghim S.Y."/>
        </authorList>
    </citation>
    <scope>NUCLEOTIDE SEQUENCE [LARGE SCALE GENOMIC DNA]</scope>
    <source>
        <strain evidence="1 2">KUDC8001</strain>
    </source>
</reference>
<dbReference type="GO" id="GO:0004180">
    <property type="term" value="F:carboxypeptidase activity"/>
    <property type="evidence" value="ECO:0007669"/>
    <property type="project" value="UniProtKB-KW"/>
</dbReference>
<sequence length="120" mass="12873">MSGTVKDNRGKPIIGANVFLKGSYDGTSADTSGNFSIKTDAKGSQIWVATFIGYKQKELSIELKPGLQEVKIILPEEQNELNTVVITAGAFEASEEKRATLLKPLDIVTSGGRPSILPVH</sequence>